<dbReference type="Proteomes" id="UP000324222">
    <property type="component" value="Unassembled WGS sequence"/>
</dbReference>
<protein>
    <submittedName>
        <fullName evidence="2">Uncharacterized protein</fullName>
    </submittedName>
</protein>
<evidence type="ECO:0000313" key="2">
    <source>
        <dbReference type="EMBL" id="MPC33317.1"/>
    </source>
</evidence>
<reference evidence="2 3" key="1">
    <citation type="submission" date="2019-05" db="EMBL/GenBank/DDBJ databases">
        <title>Another draft genome of Portunus trituberculatus and its Hox gene families provides insights of decapod evolution.</title>
        <authorList>
            <person name="Jeong J.-H."/>
            <person name="Song I."/>
            <person name="Kim S."/>
            <person name="Choi T."/>
            <person name="Kim D."/>
            <person name="Ryu S."/>
            <person name="Kim W."/>
        </authorList>
    </citation>
    <scope>NUCLEOTIDE SEQUENCE [LARGE SCALE GENOMIC DNA]</scope>
    <source>
        <tissue evidence="2">Muscle</tissue>
    </source>
</reference>
<evidence type="ECO:0000313" key="3">
    <source>
        <dbReference type="Proteomes" id="UP000324222"/>
    </source>
</evidence>
<dbReference type="AlphaFoldDB" id="A0A5B7EJ73"/>
<organism evidence="2 3">
    <name type="scientific">Portunus trituberculatus</name>
    <name type="common">Swimming crab</name>
    <name type="synonym">Neptunus trituberculatus</name>
    <dbReference type="NCBI Taxonomy" id="210409"/>
    <lineage>
        <taxon>Eukaryota</taxon>
        <taxon>Metazoa</taxon>
        <taxon>Ecdysozoa</taxon>
        <taxon>Arthropoda</taxon>
        <taxon>Crustacea</taxon>
        <taxon>Multicrustacea</taxon>
        <taxon>Malacostraca</taxon>
        <taxon>Eumalacostraca</taxon>
        <taxon>Eucarida</taxon>
        <taxon>Decapoda</taxon>
        <taxon>Pleocyemata</taxon>
        <taxon>Brachyura</taxon>
        <taxon>Eubrachyura</taxon>
        <taxon>Portunoidea</taxon>
        <taxon>Portunidae</taxon>
        <taxon>Portuninae</taxon>
        <taxon>Portunus</taxon>
    </lineage>
</organism>
<feature type="region of interest" description="Disordered" evidence="1">
    <location>
        <begin position="62"/>
        <end position="146"/>
    </location>
</feature>
<comment type="caution">
    <text evidence="2">The sequence shown here is derived from an EMBL/GenBank/DDBJ whole genome shotgun (WGS) entry which is preliminary data.</text>
</comment>
<accession>A0A5B7EJ73</accession>
<evidence type="ECO:0000256" key="1">
    <source>
        <dbReference type="SAM" id="MobiDB-lite"/>
    </source>
</evidence>
<keyword evidence="3" id="KW-1185">Reference proteome</keyword>
<gene>
    <name evidence="2" type="ORF">E2C01_026661</name>
</gene>
<sequence>MKDLTEPLGDWTFALDSRLEQEKSSIFNLKSPLLTQHCRCLGPVASPSRLLLLVEGGRPRGGALGKGNLGLGARSPLAPRQATKSGRQSPELAVGGSGPGQGEEESCRQHPSQADARSPLSYGVLRGRPRGTGVRRRDQLLPDTTV</sequence>
<name>A0A5B7EJ73_PORTR</name>
<proteinExistence type="predicted"/>
<dbReference type="EMBL" id="VSRR010002805">
    <property type="protein sequence ID" value="MPC33317.1"/>
    <property type="molecule type" value="Genomic_DNA"/>
</dbReference>